<keyword evidence="9 17" id="KW-0418">Kinase</keyword>
<dbReference type="InterPro" id="IPR004358">
    <property type="entry name" value="Sig_transdc_His_kin-like_C"/>
</dbReference>
<keyword evidence="10" id="KW-0067">ATP-binding</keyword>
<dbReference type="Pfam" id="PF00512">
    <property type="entry name" value="HisKA"/>
    <property type="match status" value="1"/>
</dbReference>
<evidence type="ECO:0000313" key="17">
    <source>
        <dbReference type="EMBL" id="RUT46204.1"/>
    </source>
</evidence>
<dbReference type="GO" id="GO:0005886">
    <property type="term" value="C:plasma membrane"/>
    <property type="evidence" value="ECO:0007669"/>
    <property type="project" value="UniProtKB-SubCell"/>
</dbReference>
<keyword evidence="4" id="KW-1003">Cell membrane</keyword>
<dbReference type="Pfam" id="PF00672">
    <property type="entry name" value="HAMP"/>
    <property type="match status" value="1"/>
</dbReference>
<protein>
    <recommendedName>
        <fullName evidence="3">histidine kinase</fullName>
        <ecNumber evidence="3">2.7.13.3</ecNumber>
    </recommendedName>
</protein>
<dbReference type="InterPro" id="IPR036097">
    <property type="entry name" value="HisK_dim/P_sf"/>
</dbReference>
<evidence type="ECO:0000256" key="2">
    <source>
        <dbReference type="ARBA" id="ARBA00004651"/>
    </source>
</evidence>
<evidence type="ECO:0000313" key="18">
    <source>
        <dbReference type="Proteomes" id="UP000279446"/>
    </source>
</evidence>
<evidence type="ECO:0000256" key="11">
    <source>
        <dbReference type="ARBA" id="ARBA00022989"/>
    </source>
</evidence>
<dbReference type="PROSITE" id="PS50109">
    <property type="entry name" value="HIS_KIN"/>
    <property type="match status" value="1"/>
</dbReference>
<evidence type="ECO:0000256" key="14">
    <source>
        <dbReference type="SAM" id="Phobius"/>
    </source>
</evidence>
<dbReference type="CDD" id="cd00082">
    <property type="entry name" value="HisKA"/>
    <property type="match status" value="1"/>
</dbReference>
<keyword evidence="5" id="KW-0597">Phosphoprotein</keyword>
<comment type="subcellular location">
    <subcellularLocation>
        <location evidence="2">Cell membrane</location>
        <topology evidence="2">Multi-pass membrane protein</topology>
    </subcellularLocation>
</comment>
<dbReference type="CDD" id="cd06225">
    <property type="entry name" value="HAMP"/>
    <property type="match status" value="1"/>
</dbReference>
<name>A0A433Y8F6_9BACL</name>
<dbReference type="InterPro" id="IPR036890">
    <property type="entry name" value="HATPase_C_sf"/>
</dbReference>
<dbReference type="InterPro" id="IPR050398">
    <property type="entry name" value="HssS/ArlS-like"/>
</dbReference>
<evidence type="ECO:0000256" key="5">
    <source>
        <dbReference type="ARBA" id="ARBA00022553"/>
    </source>
</evidence>
<dbReference type="SUPFAM" id="SSF158472">
    <property type="entry name" value="HAMP domain-like"/>
    <property type="match status" value="1"/>
</dbReference>
<evidence type="ECO:0000259" key="15">
    <source>
        <dbReference type="PROSITE" id="PS50109"/>
    </source>
</evidence>
<dbReference type="GO" id="GO:0005524">
    <property type="term" value="F:ATP binding"/>
    <property type="evidence" value="ECO:0007669"/>
    <property type="project" value="UniProtKB-KW"/>
</dbReference>
<dbReference type="SMART" id="SM00304">
    <property type="entry name" value="HAMP"/>
    <property type="match status" value="1"/>
</dbReference>
<dbReference type="Pfam" id="PF02518">
    <property type="entry name" value="HATPase_c"/>
    <property type="match status" value="1"/>
</dbReference>
<evidence type="ECO:0000256" key="6">
    <source>
        <dbReference type="ARBA" id="ARBA00022679"/>
    </source>
</evidence>
<evidence type="ECO:0000256" key="12">
    <source>
        <dbReference type="ARBA" id="ARBA00023012"/>
    </source>
</evidence>
<dbReference type="SMART" id="SM00387">
    <property type="entry name" value="HATPase_c"/>
    <property type="match status" value="1"/>
</dbReference>
<dbReference type="PANTHER" id="PTHR45528">
    <property type="entry name" value="SENSOR HISTIDINE KINASE CPXA"/>
    <property type="match status" value="1"/>
</dbReference>
<dbReference type="SUPFAM" id="SSF47384">
    <property type="entry name" value="Homodimeric domain of signal transducing histidine kinase"/>
    <property type="match status" value="1"/>
</dbReference>
<evidence type="ECO:0000256" key="1">
    <source>
        <dbReference type="ARBA" id="ARBA00000085"/>
    </source>
</evidence>
<feature type="transmembrane region" description="Helical" evidence="14">
    <location>
        <begin position="96"/>
        <end position="114"/>
    </location>
</feature>
<gene>
    <name evidence="17" type="ORF">EJP82_13890</name>
</gene>
<keyword evidence="12" id="KW-0902">Two-component regulatory system</keyword>
<dbReference type="Gene3D" id="6.10.340.10">
    <property type="match status" value="1"/>
</dbReference>
<keyword evidence="8" id="KW-0547">Nucleotide-binding</keyword>
<dbReference type="AlphaFoldDB" id="A0A433Y8F6"/>
<keyword evidence="13 14" id="KW-0472">Membrane</keyword>
<evidence type="ECO:0000256" key="3">
    <source>
        <dbReference type="ARBA" id="ARBA00012438"/>
    </source>
</evidence>
<feature type="transmembrane region" description="Helical" evidence="14">
    <location>
        <begin position="12"/>
        <end position="34"/>
    </location>
</feature>
<comment type="catalytic activity">
    <reaction evidence="1">
        <text>ATP + protein L-histidine = ADP + protein N-phospho-L-histidine.</text>
        <dbReference type="EC" id="2.7.13.3"/>
    </reaction>
</comment>
<reference evidence="17 18" key="1">
    <citation type="submission" date="2018-12" db="EMBL/GenBank/DDBJ databases">
        <authorList>
            <person name="Sun L."/>
            <person name="Chen Z."/>
        </authorList>
    </citation>
    <scope>NUCLEOTIDE SEQUENCE [LARGE SCALE GENOMIC DNA]</scope>
    <source>
        <strain evidence="17 18">DSM 15890</strain>
    </source>
</reference>
<keyword evidence="18" id="KW-1185">Reference proteome</keyword>
<proteinExistence type="predicted"/>
<keyword evidence="7 14" id="KW-0812">Transmembrane</keyword>
<evidence type="ECO:0000256" key="9">
    <source>
        <dbReference type="ARBA" id="ARBA00022777"/>
    </source>
</evidence>
<dbReference type="PROSITE" id="PS50885">
    <property type="entry name" value="HAMP"/>
    <property type="match status" value="1"/>
</dbReference>
<dbReference type="Gene3D" id="3.30.565.10">
    <property type="entry name" value="Histidine kinase-like ATPase, C-terminal domain"/>
    <property type="match status" value="1"/>
</dbReference>
<keyword evidence="6" id="KW-0808">Transferase</keyword>
<dbReference type="Gene3D" id="1.10.287.130">
    <property type="match status" value="1"/>
</dbReference>
<feature type="domain" description="HAMP" evidence="16">
    <location>
        <begin position="116"/>
        <end position="168"/>
    </location>
</feature>
<dbReference type="PRINTS" id="PR00344">
    <property type="entry name" value="BCTRLSENSOR"/>
</dbReference>
<accession>A0A433Y8F6</accession>
<sequence length="401" mass="45701">MDRIKRIWFNLSIQKTLIVYTVGFMLLATVLSSLSFNGLDEWKNAINKKYVTFEYSDFTDAAGRSVRLSLGTENSEVTISQKDEVLLKFIDLSSTLTIPVFFGGCIILAAFLFYRNKLKKPIELINQSAAKIAEHDLDFSLRYESKDEMGRLCASLETMRSSLENNYREMWRMMEERKRLNAVFAHDLRTPLTVLRGYSDFLSNYIPHHKVSEEKLLSTVFAISKHTERIENYVATMNDVQKLEDISISARETNARELVEQITSTAQMLGNQFAININVVNHIKDEFINVDPKIVLRVIDNLLSNALRFAKGYIEITLQVMGKELIIEVSDDGCGFSHEDLKQGTKAFYRTHSEESVHFGLGLYICKTLCEKHGGEFLLSNNEIGGAKGTAKFDLQKLINN</sequence>
<dbReference type="InterPro" id="IPR003660">
    <property type="entry name" value="HAMP_dom"/>
</dbReference>
<evidence type="ECO:0000256" key="8">
    <source>
        <dbReference type="ARBA" id="ARBA00022741"/>
    </source>
</evidence>
<dbReference type="SUPFAM" id="SSF55874">
    <property type="entry name" value="ATPase domain of HSP90 chaperone/DNA topoisomerase II/histidine kinase"/>
    <property type="match status" value="1"/>
</dbReference>
<feature type="domain" description="Histidine kinase" evidence="15">
    <location>
        <begin position="183"/>
        <end position="397"/>
    </location>
</feature>
<dbReference type="InterPro" id="IPR005467">
    <property type="entry name" value="His_kinase_dom"/>
</dbReference>
<evidence type="ECO:0000256" key="4">
    <source>
        <dbReference type="ARBA" id="ARBA00022475"/>
    </source>
</evidence>
<dbReference type="PANTHER" id="PTHR45528:SF1">
    <property type="entry name" value="SENSOR HISTIDINE KINASE CPXA"/>
    <property type="match status" value="1"/>
</dbReference>
<evidence type="ECO:0000256" key="7">
    <source>
        <dbReference type="ARBA" id="ARBA00022692"/>
    </source>
</evidence>
<organism evidence="17 18">
    <name type="scientific">Paenibacillus anaericanus</name>
    <dbReference type="NCBI Taxonomy" id="170367"/>
    <lineage>
        <taxon>Bacteria</taxon>
        <taxon>Bacillati</taxon>
        <taxon>Bacillota</taxon>
        <taxon>Bacilli</taxon>
        <taxon>Bacillales</taxon>
        <taxon>Paenibacillaceae</taxon>
        <taxon>Paenibacillus</taxon>
    </lineage>
</organism>
<keyword evidence="11 14" id="KW-1133">Transmembrane helix</keyword>
<comment type="caution">
    <text evidence="17">The sequence shown here is derived from an EMBL/GenBank/DDBJ whole genome shotgun (WGS) entry which is preliminary data.</text>
</comment>
<dbReference type="InterPro" id="IPR003661">
    <property type="entry name" value="HisK_dim/P_dom"/>
</dbReference>
<dbReference type="OrthoDB" id="84942at2"/>
<dbReference type="EC" id="2.7.13.3" evidence="3"/>
<dbReference type="Proteomes" id="UP000279446">
    <property type="component" value="Unassembled WGS sequence"/>
</dbReference>
<dbReference type="GO" id="GO:0000155">
    <property type="term" value="F:phosphorelay sensor kinase activity"/>
    <property type="evidence" value="ECO:0007669"/>
    <property type="project" value="InterPro"/>
</dbReference>
<dbReference type="EMBL" id="RZNY01000010">
    <property type="protein sequence ID" value="RUT46204.1"/>
    <property type="molecule type" value="Genomic_DNA"/>
</dbReference>
<evidence type="ECO:0000256" key="13">
    <source>
        <dbReference type="ARBA" id="ARBA00023136"/>
    </source>
</evidence>
<evidence type="ECO:0000259" key="16">
    <source>
        <dbReference type="PROSITE" id="PS50885"/>
    </source>
</evidence>
<dbReference type="InterPro" id="IPR003594">
    <property type="entry name" value="HATPase_dom"/>
</dbReference>
<dbReference type="RefSeq" id="WP_127192659.1">
    <property type="nucleotide sequence ID" value="NZ_RZNY01000010.1"/>
</dbReference>
<dbReference type="SMART" id="SM00388">
    <property type="entry name" value="HisKA"/>
    <property type="match status" value="1"/>
</dbReference>
<evidence type="ECO:0000256" key="10">
    <source>
        <dbReference type="ARBA" id="ARBA00022840"/>
    </source>
</evidence>